<organism evidence="1">
    <name type="scientific">freshwater metagenome</name>
    <dbReference type="NCBI Taxonomy" id="449393"/>
    <lineage>
        <taxon>unclassified sequences</taxon>
        <taxon>metagenomes</taxon>
        <taxon>ecological metagenomes</taxon>
    </lineage>
</organism>
<protein>
    <submittedName>
        <fullName evidence="1">Unannotated protein</fullName>
    </submittedName>
</protein>
<dbReference type="AlphaFoldDB" id="A0A6J6EV72"/>
<dbReference type="EMBL" id="CAEZSR010000147">
    <property type="protein sequence ID" value="CAB4580086.1"/>
    <property type="molecule type" value="Genomic_DNA"/>
</dbReference>
<evidence type="ECO:0000313" key="1">
    <source>
        <dbReference type="EMBL" id="CAB4580086.1"/>
    </source>
</evidence>
<reference evidence="1" key="1">
    <citation type="submission" date="2020-05" db="EMBL/GenBank/DDBJ databases">
        <authorList>
            <person name="Chiriac C."/>
            <person name="Salcher M."/>
            <person name="Ghai R."/>
            <person name="Kavagutti S V."/>
        </authorList>
    </citation>
    <scope>NUCLEOTIDE SEQUENCE</scope>
</reference>
<proteinExistence type="predicted"/>
<sequence>MALLAVALPAVALPAGCGFEGLDFVVDDRVDITSLDDRDETDLPIELTWTFDGPFEGDEAAFAVIVDRTPPPPGRDLDSLLDDDPACDGPQGCPDGYLERNRVYVTTDTTILLDNVAEGTAAQEARGFHEVTIVLVDDQGRRVGELAESVRFRLPGRDR</sequence>
<gene>
    <name evidence="1" type="ORF">UFOPK1493_03000</name>
</gene>
<name>A0A6J6EV72_9ZZZZ</name>
<accession>A0A6J6EV72</accession>